<evidence type="ECO:0000313" key="2">
    <source>
        <dbReference type="Proteomes" id="UP000595437"/>
    </source>
</evidence>
<evidence type="ECO:0000313" key="1">
    <source>
        <dbReference type="EMBL" id="QQP39807.1"/>
    </source>
</evidence>
<organism evidence="1 2">
    <name type="scientific">Caligus rogercresseyi</name>
    <name type="common">Sea louse</name>
    <dbReference type="NCBI Taxonomy" id="217165"/>
    <lineage>
        <taxon>Eukaryota</taxon>
        <taxon>Metazoa</taxon>
        <taxon>Ecdysozoa</taxon>
        <taxon>Arthropoda</taxon>
        <taxon>Crustacea</taxon>
        <taxon>Multicrustacea</taxon>
        <taxon>Hexanauplia</taxon>
        <taxon>Copepoda</taxon>
        <taxon>Siphonostomatoida</taxon>
        <taxon>Caligidae</taxon>
        <taxon>Caligus</taxon>
    </lineage>
</organism>
<accession>A0A7T8JYE6</accession>
<proteinExistence type="predicted"/>
<sequence length="55" mass="6182">MPLPAPNLSRTPANVSKGGFLKAGQHTSLHFKDLHWMKEEDIDELLGRESFFEAS</sequence>
<protein>
    <submittedName>
        <fullName evidence="1">Alpha-methylacyl-CoA racemase</fullName>
    </submittedName>
</protein>
<dbReference type="EMBL" id="CP045898">
    <property type="protein sequence ID" value="QQP39807.1"/>
    <property type="molecule type" value="Genomic_DNA"/>
</dbReference>
<dbReference type="AlphaFoldDB" id="A0A7T8JYE6"/>
<name>A0A7T8JYE6_CALRO</name>
<dbReference type="Proteomes" id="UP000595437">
    <property type="component" value="Chromosome 9"/>
</dbReference>
<reference evidence="2" key="1">
    <citation type="submission" date="2021-01" db="EMBL/GenBank/DDBJ databases">
        <title>Caligus Genome Assembly.</title>
        <authorList>
            <person name="Gallardo-Escarate C."/>
        </authorList>
    </citation>
    <scope>NUCLEOTIDE SEQUENCE [LARGE SCALE GENOMIC DNA]</scope>
</reference>
<gene>
    <name evidence="1" type="ORF">FKW44_013642</name>
</gene>
<keyword evidence="2" id="KW-1185">Reference proteome</keyword>